<dbReference type="InterPro" id="IPR038261">
    <property type="entry name" value="GPP34-like_sf"/>
</dbReference>
<evidence type="ECO:0000256" key="4">
    <source>
        <dbReference type="ARBA" id="ARBA00023121"/>
    </source>
</evidence>
<feature type="transmembrane region" description="Helical" evidence="7">
    <location>
        <begin position="342"/>
        <end position="359"/>
    </location>
</feature>
<dbReference type="PANTHER" id="PTHR12704">
    <property type="entry name" value="TRANS-GOLGI PROTEIN GMX33"/>
    <property type="match status" value="1"/>
</dbReference>
<comment type="subcellular location">
    <subcellularLocation>
        <location evidence="1">Golgi apparatus membrane</location>
        <topology evidence="1">Peripheral membrane protein</topology>
        <orientation evidence="1">Cytoplasmic side</orientation>
    </subcellularLocation>
</comment>
<accession>A0A8H6YH86</accession>
<dbReference type="GO" id="GO:0005802">
    <property type="term" value="C:trans-Golgi network"/>
    <property type="evidence" value="ECO:0007669"/>
    <property type="project" value="TreeGrafter"/>
</dbReference>
<dbReference type="InterPro" id="IPR008628">
    <property type="entry name" value="GPP34-like"/>
</dbReference>
<dbReference type="GO" id="GO:0043001">
    <property type="term" value="P:Golgi to plasma membrane protein transport"/>
    <property type="evidence" value="ECO:0007669"/>
    <property type="project" value="TreeGrafter"/>
</dbReference>
<dbReference type="Proteomes" id="UP000620124">
    <property type="component" value="Unassembled WGS sequence"/>
</dbReference>
<dbReference type="EMBL" id="JACAZI010000006">
    <property type="protein sequence ID" value="KAF7358251.1"/>
    <property type="molecule type" value="Genomic_DNA"/>
</dbReference>
<organism evidence="8 9">
    <name type="scientific">Mycena venus</name>
    <dbReference type="NCBI Taxonomy" id="2733690"/>
    <lineage>
        <taxon>Eukaryota</taxon>
        <taxon>Fungi</taxon>
        <taxon>Dikarya</taxon>
        <taxon>Basidiomycota</taxon>
        <taxon>Agaricomycotina</taxon>
        <taxon>Agaricomycetes</taxon>
        <taxon>Agaricomycetidae</taxon>
        <taxon>Agaricales</taxon>
        <taxon>Marasmiineae</taxon>
        <taxon>Mycenaceae</taxon>
        <taxon>Mycena</taxon>
    </lineage>
</organism>
<gene>
    <name evidence="8" type="ORF">MVEN_00874000</name>
</gene>
<evidence type="ECO:0000256" key="2">
    <source>
        <dbReference type="ARBA" id="ARBA00007284"/>
    </source>
</evidence>
<keyword evidence="7" id="KW-1133">Transmembrane helix</keyword>
<keyword evidence="9" id="KW-1185">Reference proteome</keyword>
<evidence type="ECO:0000313" key="9">
    <source>
        <dbReference type="Proteomes" id="UP000620124"/>
    </source>
</evidence>
<dbReference type="AlphaFoldDB" id="A0A8H6YH86"/>
<evidence type="ECO:0000256" key="1">
    <source>
        <dbReference type="ARBA" id="ARBA00004255"/>
    </source>
</evidence>
<dbReference type="GO" id="GO:0000139">
    <property type="term" value="C:Golgi membrane"/>
    <property type="evidence" value="ECO:0007669"/>
    <property type="project" value="UniProtKB-SubCell"/>
</dbReference>
<protein>
    <submittedName>
        <fullName evidence="8">Uncharacterized protein</fullName>
    </submittedName>
</protein>
<feature type="region of interest" description="Disordered" evidence="6">
    <location>
        <begin position="113"/>
        <end position="136"/>
    </location>
</feature>
<evidence type="ECO:0000313" key="8">
    <source>
        <dbReference type="EMBL" id="KAF7358251.1"/>
    </source>
</evidence>
<dbReference type="GO" id="GO:0006890">
    <property type="term" value="P:retrograde vesicle-mediated transport, Golgi to endoplasmic reticulum"/>
    <property type="evidence" value="ECO:0007669"/>
    <property type="project" value="TreeGrafter"/>
</dbReference>
<evidence type="ECO:0000256" key="7">
    <source>
        <dbReference type="SAM" id="Phobius"/>
    </source>
</evidence>
<evidence type="ECO:0000256" key="6">
    <source>
        <dbReference type="SAM" id="MobiDB-lite"/>
    </source>
</evidence>
<dbReference type="Gene3D" id="1.10.3630.10">
    <property type="entry name" value="yeast vps74-n-term truncation variant domain like"/>
    <property type="match status" value="2"/>
</dbReference>
<evidence type="ECO:0000256" key="3">
    <source>
        <dbReference type="ARBA" id="ARBA00023034"/>
    </source>
</evidence>
<name>A0A8H6YH86_9AGAR</name>
<dbReference type="GO" id="GO:0048194">
    <property type="term" value="P:Golgi vesicle budding"/>
    <property type="evidence" value="ECO:0007669"/>
    <property type="project" value="TreeGrafter"/>
</dbReference>
<keyword evidence="7" id="KW-0812">Transmembrane</keyword>
<dbReference type="OrthoDB" id="2189106at2759"/>
<comment type="caution">
    <text evidence="8">The sequence shown here is derived from an EMBL/GenBank/DDBJ whole genome shotgun (WGS) entry which is preliminary data.</text>
</comment>
<dbReference type="GO" id="GO:0005829">
    <property type="term" value="C:cytosol"/>
    <property type="evidence" value="ECO:0007669"/>
    <property type="project" value="TreeGrafter"/>
</dbReference>
<dbReference type="GO" id="GO:0070273">
    <property type="term" value="F:phosphatidylinositol-4-phosphate binding"/>
    <property type="evidence" value="ECO:0007669"/>
    <property type="project" value="InterPro"/>
</dbReference>
<keyword evidence="5 7" id="KW-0472">Membrane</keyword>
<proteinExistence type="inferred from homology"/>
<keyword evidence="4" id="KW-0446">Lipid-binding</keyword>
<dbReference type="GO" id="GO:0031985">
    <property type="term" value="C:Golgi cisterna"/>
    <property type="evidence" value="ECO:0007669"/>
    <property type="project" value="TreeGrafter"/>
</dbReference>
<feature type="transmembrane region" description="Helical" evidence="7">
    <location>
        <begin position="371"/>
        <end position="392"/>
    </location>
</feature>
<feature type="transmembrane region" description="Helical" evidence="7">
    <location>
        <begin position="298"/>
        <end position="322"/>
    </location>
</feature>
<comment type="similarity">
    <text evidence="2">Belongs to the GOLPH3/VPS74 family.</text>
</comment>
<evidence type="ECO:0000256" key="5">
    <source>
        <dbReference type="ARBA" id="ARBA00023136"/>
    </source>
</evidence>
<reference evidence="8" key="1">
    <citation type="submission" date="2020-05" db="EMBL/GenBank/DDBJ databases">
        <title>Mycena genomes resolve the evolution of fungal bioluminescence.</title>
        <authorList>
            <person name="Tsai I.J."/>
        </authorList>
    </citation>
    <scope>NUCLEOTIDE SEQUENCE</scope>
    <source>
        <strain evidence="8">CCC161011</strain>
    </source>
</reference>
<dbReference type="PANTHER" id="PTHR12704:SF2">
    <property type="entry name" value="GOLGI PHOSPHOPROTEIN 3 HOMOLOG SAURON"/>
    <property type="match status" value="1"/>
</dbReference>
<dbReference type="Pfam" id="PF05719">
    <property type="entry name" value="GPP34"/>
    <property type="match status" value="2"/>
</dbReference>
<sequence>MFATPIPSFASSIMRTHASASPDLTKTEPLLTWHNPSVCTRAAYAINEPFPPQLCANDATNTVAIICTFAQRDGSCTWNSPPRVQCRSIRKNREHSLRVKSPSLQYRIDITHKKLSRETTVPPPRPSSNIPSSRRRRPPLICQLRSSLAPTSPLENDDPGHAGSAFARGARVSYDARDFPLEAGGDARMGGKLPRLSFMEEVLSLGIKDKQGYLSFWNDNIIYALRGCILIELALRRRIGVVRDPGRALKNRSPLPDRSITVISTRQTGETLLDETLKMMKQTEDAGEKMGVGTWVDLLSGTCFISLSFPSYFLLAVHFAALHLAGVTSSSGRPQGRPYPRLIYLLSFSLRCWLFGWALGSHDRQRRTCPLPAVLAVTVFVAVLLPTSLALYRVVCCVWACKQHPSRYLWAGKYCWHRRLLGHEEAPASRSIWATHGLAHDAVALSGTYFSAFRPTILSPGFDANIQFYFLVGETWNVLKIDIQLKQVRERLAKGLVDKGVLRTEKRNFLLFDMATHPVVRRPSFFCTRIPRRGGLRGRLDLMGAFFWYPQPRGAIRLSADA</sequence>
<dbReference type="GO" id="GO:0007030">
    <property type="term" value="P:Golgi organization"/>
    <property type="evidence" value="ECO:0007669"/>
    <property type="project" value="TreeGrafter"/>
</dbReference>
<keyword evidence="3" id="KW-0333">Golgi apparatus</keyword>